<dbReference type="Gene3D" id="2.40.170.20">
    <property type="entry name" value="TonB-dependent receptor, beta-barrel domain"/>
    <property type="match status" value="1"/>
</dbReference>
<organism evidence="11 12">
    <name type="scientific">Sediminibacterium roseum</name>
    <dbReference type="NCBI Taxonomy" id="1978412"/>
    <lineage>
        <taxon>Bacteria</taxon>
        <taxon>Pseudomonadati</taxon>
        <taxon>Bacteroidota</taxon>
        <taxon>Chitinophagia</taxon>
        <taxon>Chitinophagales</taxon>
        <taxon>Chitinophagaceae</taxon>
        <taxon>Sediminibacterium</taxon>
    </lineage>
</organism>
<evidence type="ECO:0000256" key="1">
    <source>
        <dbReference type="ARBA" id="ARBA00004571"/>
    </source>
</evidence>
<keyword evidence="3 7" id="KW-1134">Transmembrane beta strand</keyword>
<feature type="signal peptide" evidence="8">
    <location>
        <begin position="1"/>
        <end position="30"/>
    </location>
</feature>
<dbReference type="InterPro" id="IPR008969">
    <property type="entry name" value="CarboxyPept-like_regulatory"/>
</dbReference>
<dbReference type="InterPro" id="IPR012910">
    <property type="entry name" value="Plug_dom"/>
</dbReference>
<dbReference type="Pfam" id="PF07715">
    <property type="entry name" value="Plug"/>
    <property type="match status" value="1"/>
</dbReference>
<evidence type="ECO:0000256" key="2">
    <source>
        <dbReference type="ARBA" id="ARBA00022448"/>
    </source>
</evidence>
<keyword evidence="4 7" id="KW-0812">Transmembrane</keyword>
<evidence type="ECO:0000256" key="8">
    <source>
        <dbReference type="SAM" id="SignalP"/>
    </source>
</evidence>
<dbReference type="InterPro" id="IPR036942">
    <property type="entry name" value="Beta-barrel_TonB_sf"/>
</dbReference>
<evidence type="ECO:0000256" key="3">
    <source>
        <dbReference type="ARBA" id="ARBA00022452"/>
    </source>
</evidence>
<keyword evidence="12" id="KW-1185">Reference proteome</keyword>
<comment type="caution">
    <text evidence="11">The sequence shown here is derived from an EMBL/GenBank/DDBJ whole genome shotgun (WGS) entry which is preliminary data.</text>
</comment>
<protein>
    <submittedName>
        <fullName evidence="11">SusC/RagA family TonB-linked outer membrane protein</fullName>
    </submittedName>
</protein>
<dbReference type="NCBIfam" id="TIGR04057">
    <property type="entry name" value="SusC_RagA_signa"/>
    <property type="match status" value="1"/>
</dbReference>
<feature type="domain" description="TonB-dependent receptor plug" evidence="9">
    <location>
        <begin position="125"/>
        <end position="253"/>
    </location>
</feature>
<evidence type="ECO:0000259" key="9">
    <source>
        <dbReference type="Pfam" id="PF07715"/>
    </source>
</evidence>
<dbReference type="InterPro" id="IPR023996">
    <property type="entry name" value="TonB-dep_OMP_SusC/RagA"/>
</dbReference>
<dbReference type="SUPFAM" id="SSF56935">
    <property type="entry name" value="Porins"/>
    <property type="match status" value="1"/>
</dbReference>
<comment type="subcellular location">
    <subcellularLocation>
        <location evidence="1 7">Cell outer membrane</location>
        <topology evidence="1 7">Multi-pass membrane protein</topology>
    </subcellularLocation>
</comment>
<evidence type="ECO:0000256" key="4">
    <source>
        <dbReference type="ARBA" id="ARBA00022692"/>
    </source>
</evidence>
<dbReference type="Proteomes" id="UP000753802">
    <property type="component" value="Unassembled WGS sequence"/>
</dbReference>
<evidence type="ECO:0000313" key="12">
    <source>
        <dbReference type="Proteomes" id="UP000753802"/>
    </source>
</evidence>
<gene>
    <name evidence="11" type="ORF">GWC95_10475</name>
</gene>
<accession>A0ABW9ZYS2</accession>
<evidence type="ECO:0000313" key="11">
    <source>
        <dbReference type="EMBL" id="NCI50348.1"/>
    </source>
</evidence>
<dbReference type="InterPro" id="IPR023997">
    <property type="entry name" value="TonB-dep_OMP_SusC/RagA_CS"/>
</dbReference>
<evidence type="ECO:0000256" key="5">
    <source>
        <dbReference type="ARBA" id="ARBA00023136"/>
    </source>
</evidence>
<feature type="chain" id="PRO_5046638939" evidence="8">
    <location>
        <begin position="31"/>
        <end position="1055"/>
    </location>
</feature>
<keyword evidence="5 7" id="KW-0472">Membrane</keyword>
<reference evidence="11 12" key="1">
    <citation type="submission" date="2020-01" db="EMBL/GenBank/DDBJ databases">
        <title>Genome analysis.</title>
        <authorList>
            <person name="Wu S."/>
            <person name="Wang G."/>
        </authorList>
    </citation>
    <scope>NUCLEOTIDE SEQUENCE [LARGE SCALE GENOMIC DNA]</scope>
    <source>
        <strain evidence="11 12">SYL130</strain>
    </source>
</reference>
<dbReference type="Pfam" id="PF13715">
    <property type="entry name" value="CarbopepD_reg_2"/>
    <property type="match status" value="1"/>
</dbReference>
<dbReference type="SUPFAM" id="SSF49464">
    <property type="entry name" value="Carboxypeptidase regulatory domain-like"/>
    <property type="match status" value="1"/>
</dbReference>
<evidence type="ECO:0000259" key="10">
    <source>
        <dbReference type="Pfam" id="PF14905"/>
    </source>
</evidence>
<comment type="similarity">
    <text evidence="7">Belongs to the TonB-dependent receptor family.</text>
</comment>
<dbReference type="NCBIfam" id="TIGR04056">
    <property type="entry name" value="OMP_RagA_SusC"/>
    <property type="match status" value="1"/>
</dbReference>
<feature type="domain" description="Outer membrane protein beta-barrel" evidence="10">
    <location>
        <begin position="718"/>
        <end position="851"/>
    </location>
</feature>
<sequence>MNVPSFLPHRQHWSKLLFFLPVFFCFSVLAQAQTVSGKITDQAGKPVEGASVTIKGTSAGTTSDASGSFSIPASAKARLVVSSVGFLNQEVDVNGRTKIDITLAPMTENLNAVVVVALGIKKESRKLGYAATSVNPDELSVNRTANPMNALQGKVAGVNISSLGTGPGGSSKIRIRGQSSINGTNTPLIVINGVPVDNTNFNDANTVSVKGAGVFADGGDGFSSINPDDVESMTILKGAAASALYGSRAKDGVIMITTKSKGKGKGLGISYNVNYTDEAPLDYTNYQKLYGQGEGGVRPTTPNPTSGQWSFGELIQPGMTQTLFNTPNIPYVAQGSIIKEFYRHAQNLSNTVTIGTSGAKGGLHLSLSNSENKGIVPNNSFSRKGLNLGFTNELSDKLSIAGNINYTNEINRNPPNIANQDNSIPTSIMAMANTMPMSVLKANIYNPATGNEYVYSRFTNRTNPYWVLAEQFHNVRRDRIFGNVSAKYNFLPWLSLMGRFGQDYWSRDEDVNNFPTGQASRAAANPGFVNGIYTQESYRFRETNMDFLLTANQKYKNFDFTLTAGGNQMRRRRDINNVQVTDFVVRGLYTVQNGRAKDPVYTLTELGVNSLYGSADISWNRTLYLTGTVRNDWFSTLSPANRSILYPSVSGAYVFSENLRTKWLNFGKLRIGYAEVGSDGDVAPSSDQLFYIVNANTINNPSGSSVSVGTSNGNTLPNANLKPSRVSETELGLELKMFNNRVNFDFSVYRKITRDQIVPVQISDASGFVNTRINSGQSSNEGFEAMLNLSPIKTANFTWEFTANTAYNKTKVISIITNTPGERITVGTHVFNGELRYVVGEEIGQIAGFGYARDATKGNQRIFQSNGVPLRTADFLLFGSALPKWTGGFLNSFNYKGVSLSVFIDYKLGNKMLSGTNFNAIREGLHQMTLEGRTGGVTGQGVNQSGGPNTAVTAVQTYWEHLRTQQIIEPVIYDGGYWKLRQVALGYDFTRFIPAKWPIKGLKLDLVGTNLWIIKKWVDNIDPETFGFGSDTQAGLESPGIPTTRGFGLNLNIKF</sequence>
<dbReference type="RefSeq" id="WP_161818650.1">
    <property type="nucleotide sequence ID" value="NZ_JAACJS010000012.1"/>
</dbReference>
<keyword evidence="6 7" id="KW-0998">Cell outer membrane</keyword>
<dbReference type="PROSITE" id="PS52016">
    <property type="entry name" value="TONB_DEPENDENT_REC_3"/>
    <property type="match status" value="1"/>
</dbReference>
<evidence type="ECO:0000256" key="7">
    <source>
        <dbReference type="PROSITE-ProRule" id="PRU01360"/>
    </source>
</evidence>
<name>A0ABW9ZYS2_9BACT</name>
<keyword evidence="2 7" id="KW-0813">Transport</keyword>
<dbReference type="Gene3D" id="2.60.40.1120">
    <property type="entry name" value="Carboxypeptidase-like, regulatory domain"/>
    <property type="match status" value="1"/>
</dbReference>
<dbReference type="EMBL" id="JAACJS010000012">
    <property type="protein sequence ID" value="NCI50348.1"/>
    <property type="molecule type" value="Genomic_DNA"/>
</dbReference>
<dbReference type="InterPro" id="IPR041700">
    <property type="entry name" value="OMP_b-brl_3"/>
</dbReference>
<proteinExistence type="inferred from homology"/>
<dbReference type="Gene3D" id="2.170.130.10">
    <property type="entry name" value="TonB-dependent receptor, plug domain"/>
    <property type="match status" value="1"/>
</dbReference>
<dbReference type="InterPro" id="IPR037066">
    <property type="entry name" value="Plug_dom_sf"/>
</dbReference>
<dbReference type="Pfam" id="PF14905">
    <property type="entry name" value="OMP_b-brl_3"/>
    <property type="match status" value="1"/>
</dbReference>
<keyword evidence="8" id="KW-0732">Signal</keyword>
<evidence type="ECO:0000256" key="6">
    <source>
        <dbReference type="ARBA" id="ARBA00023237"/>
    </source>
</evidence>
<dbReference type="InterPro" id="IPR039426">
    <property type="entry name" value="TonB-dep_rcpt-like"/>
</dbReference>